<gene>
    <name evidence="2" type="ORF">TeGR_g4270</name>
</gene>
<keyword evidence="3" id="KW-1185">Reference proteome</keyword>
<evidence type="ECO:0000313" key="2">
    <source>
        <dbReference type="EMBL" id="GMI31814.1"/>
    </source>
</evidence>
<evidence type="ECO:0000313" key="3">
    <source>
        <dbReference type="Proteomes" id="UP001165060"/>
    </source>
</evidence>
<protein>
    <submittedName>
        <fullName evidence="2">Uncharacterized protein</fullName>
    </submittedName>
</protein>
<keyword evidence="1" id="KW-1133">Transmembrane helix</keyword>
<accession>A0ABQ6MT33</accession>
<comment type="caution">
    <text evidence="2">The sequence shown here is derived from an EMBL/GenBank/DDBJ whole genome shotgun (WGS) entry which is preliminary data.</text>
</comment>
<evidence type="ECO:0000256" key="1">
    <source>
        <dbReference type="SAM" id="Phobius"/>
    </source>
</evidence>
<keyword evidence="1" id="KW-0472">Membrane</keyword>
<name>A0ABQ6MT33_9STRA</name>
<feature type="transmembrane region" description="Helical" evidence="1">
    <location>
        <begin position="274"/>
        <end position="294"/>
    </location>
</feature>
<dbReference type="Proteomes" id="UP001165060">
    <property type="component" value="Unassembled WGS sequence"/>
</dbReference>
<organism evidence="2 3">
    <name type="scientific">Tetraparma gracilis</name>
    <dbReference type="NCBI Taxonomy" id="2962635"/>
    <lineage>
        <taxon>Eukaryota</taxon>
        <taxon>Sar</taxon>
        <taxon>Stramenopiles</taxon>
        <taxon>Ochrophyta</taxon>
        <taxon>Bolidophyceae</taxon>
        <taxon>Parmales</taxon>
        <taxon>Triparmaceae</taxon>
        <taxon>Tetraparma</taxon>
    </lineage>
</organism>
<sequence length="321" mass="35962">MDASAIVASDDHRPTLGTVSTGPLGTDHSEILEKILAKQRKKNPLRVVRDYTCGACWQCFLCMEKVWPSEVSEDLRMERTRPMRSEMKLLLLVGGLVGFIGLLFLYSMVDTATAAIDWYGPSKCEVLDIIVRDVTSMESKLLMRVLDDVEGEDAEQVEEVIEEMKSEWVEQGWVMHHDPILKDTGNFTDAENPFSCHIKKGELNPGPCCHSGFATYSYNIGDILPCYITFEVESYCLDFDLTGDDDLIATLGDGTEHGNKMCCAPEIPLLPTRLVFLFLFGVPLALLTLWCLLFRAKAGVWSRLCPFDNPPATAHVYDVKH</sequence>
<dbReference type="EMBL" id="BRYB01004481">
    <property type="protein sequence ID" value="GMI31814.1"/>
    <property type="molecule type" value="Genomic_DNA"/>
</dbReference>
<feature type="transmembrane region" description="Helical" evidence="1">
    <location>
        <begin position="89"/>
        <end position="109"/>
    </location>
</feature>
<keyword evidence="1" id="KW-0812">Transmembrane</keyword>
<reference evidence="2 3" key="1">
    <citation type="journal article" date="2023" name="Commun. Biol.">
        <title>Genome analysis of Parmales, the sister group of diatoms, reveals the evolutionary specialization of diatoms from phago-mixotrophs to photoautotrophs.</title>
        <authorList>
            <person name="Ban H."/>
            <person name="Sato S."/>
            <person name="Yoshikawa S."/>
            <person name="Yamada K."/>
            <person name="Nakamura Y."/>
            <person name="Ichinomiya M."/>
            <person name="Sato N."/>
            <person name="Blanc-Mathieu R."/>
            <person name="Endo H."/>
            <person name="Kuwata A."/>
            <person name="Ogata H."/>
        </authorList>
    </citation>
    <scope>NUCLEOTIDE SEQUENCE [LARGE SCALE GENOMIC DNA]</scope>
</reference>
<proteinExistence type="predicted"/>